<gene>
    <name evidence="3" type="ORF">H9962_06885</name>
</gene>
<protein>
    <recommendedName>
        <fullName evidence="2">Bro-N domain-containing protein</fullName>
    </recommendedName>
</protein>
<evidence type="ECO:0000313" key="4">
    <source>
        <dbReference type="Proteomes" id="UP000824225"/>
    </source>
</evidence>
<reference evidence="3" key="2">
    <citation type="submission" date="2021-04" db="EMBL/GenBank/DDBJ databases">
        <authorList>
            <person name="Gilroy R."/>
        </authorList>
    </citation>
    <scope>NUCLEOTIDE SEQUENCE</scope>
    <source>
        <strain evidence="3">CHK186-16707</strain>
    </source>
</reference>
<comment type="caution">
    <text evidence="3">The sequence shown here is derived from an EMBL/GenBank/DDBJ whole genome shotgun (WGS) entry which is preliminary data.</text>
</comment>
<organism evidence="3 4">
    <name type="scientific">Candidatus Mailhella merdigallinarum</name>
    <dbReference type="NCBI Taxonomy" id="2838658"/>
    <lineage>
        <taxon>Bacteria</taxon>
        <taxon>Pseudomonadati</taxon>
        <taxon>Thermodesulfobacteriota</taxon>
        <taxon>Desulfovibrionia</taxon>
        <taxon>Desulfovibrionales</taxon>
        <taxon>Desulfovibrionaceae</taxon>
        <taxon>Mailhella</taxon>
    </lineage>
</organism>
<name>A0A9D2KMH3_9BACT</name>
<sequence>MTDLPALTFEGLTLTPVDHPGGLWFTAAQVGMALGYGISTFGSPDLGSETEFGGPDLGRETAFGSSNSPKRAGQFDPPFWENQKNSVNPRVRRIYLRHAEEFDDSMTAEMDLPTAGGPQKTRIFSVTGCLLLAVLARTERSRRFRIWLVRAVQRMDEERQGREHQLELFHQNLGFAAGMLWERLQKYPPERQRLVRQVLLRRRLGDTQRAIAEQAGASIHVVRGILRRFGPFCHAPEAELALDRMVAEERRRALRDGRPCLAPEPDPVAVGLWLRLPS</sequence>
<dbReference type="InterPro" id="IPR003497">
    <property type="entry name" value="BRO_N_domain"/>
</dbReference>
<evidence type="ECO:0000256" key="1">
    <source>
        <dbReference type="SAM" id="MobiDB-lite"/>
    </source>
</evidence>
<proteinExistence type="predicted"/>
<evidence type="ECO:0000259" key="2">
    <source>
        <dbReference type="SMART" id="SM01040"/>
    </source>
</evidence>
<reference evidence="3" key="1">
    <citation type="journal article" date="2021" name="PeerJ">
        <title>Extensive microbial diversity within the chicken gut microbiome revealed by metagenomics and culture.</title>
        <authorList>
            <person name="Gilroy R."/>
            <person name="Ravi A."/>
            <person name="Getino M."/>
            <person name="Pursley I."/>
            <person name="Horton D.L."/>
            <person name="Alikhan N.F."/>
            <person name="Baker D."/>
            <person name="Gharbi K."/>
            <person name="Hall N."/>
            <person name="Watson M."/>
            <person name="Adriaenssens E.M."/>
            <person name="Foster-Nyarko E."/>
            <person name="Jarju S."/>
            <person name="Secka A."/>
            <person name="Antonio M."/>
            <person name="Oren A."/>
            <person name="Chaudhuri R.R."/>
            <person name="La Ragione R."/>
            <person name="Hildebrand F."/>
            <person name="Pallen M.J."/>
        </authorList>
    </citation>
    <scope>NUCLEOTIDE SEQUENCE</scope>
    <source>
        <strain evidence="3">CHK186-16707</strain>
    </source>
</reference>
<evidence type="ECO:0000313" key="3">
    <source>
        <dbReference type="EMBL" id="HJA08897.1"/>
    </source>
</evidence>
<dbReference type="SMART" id="SM01040">
    <property type="entry name" value="Bro-N"/>
    <property type="match status" value="1"/>
</dbReference>
<dbReference type="EMBL" id="DXAN01000023">
    <property type="protein sequence ID" value="HJA08897.1"/>
    <property type="molecule type" value="Genomic_DNA"/>
</dbReference>
<feature type="region of interest" description="Disordered" evidence="1">
    <location>
        <begin position="47"/>
        <end position="84"/>
    </location>
</feature>
<dbReference type="Proteomes" id="UP000824225">
    <property type="component" value="Unassembled WGS sequence"/>
</dbReference>
<feature type="domain" description="Bro-N" evidence="2">
    <location>
        <begin position="13"/>
        <end position="154"/>
    </location>
</feature>
<dbReference type="AlphaFoldDB" id="A0A9D2KMH3"/>
<accession>A0A9D2KMH3</accession>